<feature type="signal peptide" evidence="1">
    <location>
        <begin position="1"/>
        <end position="22"/>
    </location>
</feature>
<reference evidence="4" key="1">
    <citation type="journal article" date="2019" name="Int. J. Syst. Evol. Microbiol.">
        <title>The Global Catalogue of Microorganisms (GCM) 10K type strain sequencing project: providing services to taxonomists for standard genome sequencing and annotation.</title>
        <authorList>
            <consortium name="The Broad Institute Genomics Platform"/>
            <consortium name="The Broad Institute Genome Sequencing Center for Infectious Disease"/>
            <person name="Wu L."/>
            <person name="Ma J."/>
        </authorList>
    </citation>
    <scope>NUCLEOTIDE SEQUENCE [LARGE SCALE GENOMIC DNA]</scope>
    <source>
        <strain evidence="4">JCM 16545</strain>
    </source>
</reference>
<keyword evidence="4" id="KW-1185">Reference proteome</keyword>
<keyword evidence="1" id="KW-0732">Signal</keyword>
<proteinExistence type="predicted"/>
<dbReference type="Proteomes" id="UP001597297">
    <property type="component" value="Unassembled WGS sequence"/>
</dbReference>
<evidence type="ECO:0000259" key="2">
    <source>
        <dbReference type="PROSITE" id="PS50206"/>
    </source>
</evidence>
<dbReference type="RefSeq" id="WP_377093405.1">
    <property type="nucleotide sequence ID" value="NZ_JBHSJM010000001.1"/>
</dbReference>
<comment type="caution">
    <text evidence="3">The sequence shown here is derived from an EMBL/GenBank/DDBJ whole genome shotgun (WGS) entry which is preliminary data.</text>
</comment>
<dbReference type="PANTHER" id="PTHR43031">
    <property type="entry name" value="FAD-DEPENDENT OXIDOREDUCTASE"/>
    <property type="match status" value="1"/>
</dbReference>
<dbReference type="Pfam" id="PF00581">
    <property type="entry name" value="Rhodanese"/>
    <property type="match status" value="1"/>
</dbReference>
<sequence>MKTKTLLVTALAFSIPTSFVLAEASSSMEKPAKTEKKGDKKKFEDVTVDELKAAVDAGTVTVIDANGAKSYESGHVPGALEYGAIKDDLAASLPKDKDALIVAYCGSPKCGAWKKAAVAAKKLGYTNVKHMSAGIKGWKDAGQETE</sequence>
<gene>
    <name evidence="3" type="ORF">ACFSQZ_13415</name>
</gene>
<dbReference type="InterPro" id="IPR001763">
    <property type="entry name" value="Rhodanese-like_dom"/>
</dbReference>
<dbReference type="EMBL" id="JBHUJC010000042">
    <property type="protein sequence ID" value="MFD2277473.1"/>
    <property type="molecule type" value="Genomic_DNA"/>
</dbReference>
<feature type="domain" description="Rhodanese" evidence="2">
    <location>
        <begin position="56"/>
        <end position="146"/>
    </location>
</feature>
<accession>A0ABW5E836</accession>
<evidence type="ECO:0000313" key="3">
    <source>
        <dbReference type="EMBL" id="MFD2277473.1"/>
    </source>
</evidence>
<dbReference type="SUPFAM" id="SSF52821">
    <property type="entry name" value="Rhodanese/Cell cycle control phosphatase"/>
    <property type="match status" value="1"/>
</dbReference>
<evidence type="ECO:0000313" key="4">
    <source>
        <dbReference type="Proteomes" id="UP001597297"/>
    </source>
</evidence>
<dbReference type="Gene3D" id="3.40.250.10">
    <property type="entry name" value="Rhodanese-like domain"/>
    <property type="match status" value="1"/>
</dbReference>
<dbReference type="InterPro" id="IPR050229">
    <property type="entry name" value="GlpE_sulfurtransferase"/>
</dbReference>
<dbReference type="PANTHER" id="PTHR43031:SF1">
    <property type="entry name" value="PYRIDINE NUCLEOTIDE-DISULPHIDE OXIDOREDUCTASE"/>
    <property type="match status" value="1"/>
</dbReference>
<organism evidence="3 4">
    <name type="scientific">Rubritalea spongiae</name>
    <dbReference type="NCBI Taxonomy" id="430797"/>
    <lineage>
        <taxon>Bacteria</taxon>
        <taxon>Pseudomonadati</taxon>
        <taxon>Verrucomicrobiota</taxon>
        <taxon>Verrucomicrobiia</taxon>
        <taxon>Verrucomicrobiales</taxon>
        <taxon>Rubritaleaceae</taxon>
        <taxon>Rubritalea</taxon>
    </lineage>
</organism>
<dbReference type="InterPro" id="IPR036873">
    <property type="entry name" value="Rhodanese-like_dom_sf"/>
</dbReference>
<dbReference type="PROSITE" id="PS50206">
    <property type="entry name" value="RHODANESE_3"/>
    <property type="match status" value="1"/>
</dbReference>
<protein>
    <submittedName>
        <fullName evidence="3">Rhodanese-like domain-containing protein</fullName>
    </submittedName>
</protein>
<evidence type="ECO:0000256" key="1">
    <source>
        <dbReference type="SAM" id="SignalP"/>
    </source>
</evidence>
<dbReference type="SMART" id="SM00450">
    <property type="entry name" value="RHOD"/>
    <property type="match status" value="1"/>
</dbReference>
<name>A0ABW5E836_9BACT</name>
<feature type="chain" id="PRO_5047462987" evidence="1">
    <location>
        <begin position="23"/>
        <end position="146"/>
    </location>
</feature>